<keyword evidence="1 6" id="KW-0819">tRNA processing</keyword>
<dbReference type="GO" id="GO:0042781">
    <property type="term" value="F:3'-tRNA processing endoribonuclease activity"/>
    <property type="evidence" value="ECO:0007669"/>
    <property type="project" value="TreeGrafter"/>
</dbReference>
<dbReference type="AlphaFoldDB" id="A0A9D1HE04"/>
<comment type="function">
    <text evidence="6">RNaseP catalyzes the removal of the 5'-leader sequence from pre-tRNA to produce the mature 5'-terminus. It can also cleave other RNA substrates such as 4.5S RNA. The protein component plays an auxiliary but essential role in vivo by binding to the 5'-leader sequence and broadening the substrate specificity of the ribozyme.</text>
</comment>
<dbReference type="Pfam" id="PF00825">
    <property type="entry name" value="Ribonuclease_P"/>
    <property type="match status" value="1"/>
</dbReference>
<dbReference type="InterPro" id="IPR000100">
    <property type="entry name" value="RNase_P"/>
</dbReference>
<sequence length="112" mass="12936">MLKKDILRKKDDFTGIYKKGKSIGERYIVFFYRKNNLSYNRTAFLASKKVGNSVKRNRARRLMKENYRFLGENIKEGYDLIFIARNTINGKKAGDVGKSMNRAVSKAGLFKG</sequence>
<dbReference type="SUPFAM" id="SSF54211">
    <property type="entry name" value="Ribosomal protein S5 domain 2-like"/>
    <property type="match status" value="1"/>
</dbReference>
<dbReference type="EMBL" id="DVLX01000101">
    <property type="protein sequence ID" value="HIU00302.1"/>
    <property type="molecule type" value="Genomic_DNA"/>
</dbReference>
<accession>A0A9D1HE04</accession>
<reference evidence="8" key="2">
    <citation type="journal article" date="2021" name="PeerJ">
        <title>Extensive microbial diversity within the chicken gut microbiome revealed by metagenomics and culture.</title>
        <authorList>
            <person name="Gilroy R."/>
            <person name="Ravi A."/>
            <person name="Getino M."/>
            <person name="Pursley I."/>
            <person name="Horton D.L."/>
            <person name="Alikhan N.F."/>
            <person name="Baker D."/>
            <person name="Gharbi K."/>
            <person name="Hall N."/>
            <person name="Watson M."/>
            <person name="Adriaenssens E.M."/>
            <person name="Foster-Nyarko E."/>
            <person name="Jarju S."/>
            <person name="Secka A."/>
            <person name="Antonio M."/>
            <person name="Oren A."/>
            <person name="Chaudhuri R.R."/>
            <person name="La Ragione R."/>
            <person name="Hildebrand F."/>
            <person name="Pallen M.J."/>
        </authorList>
    </citation>
    <scope>NUCLEOTIDE SEQUENCE</scope>
    <source>
        <strain evidence="8">CHK176-22527</strain>
    </source>
</reference>
<dbReference type="GO" id="GO:0000049">
    <property type="term" value="F:tRNA binding"/>
    <property type="evidence" value="ECO:0007669"/>
    <property type="project" value="UniProtKB-UniRule"/>
</dbReference>
<dbReference type="GO" id="GO:0001682">
    <property type="term" value="P:tRNA 5'-leader removal"/>
    <property type="evidence" value="ECO:0007669"/>
    <property type="project" value="UniProtKB-UniRule"/>
</dbReference>
<comment type="catalytic activity">
    <reaction evidence="6">
        <text>Endonucleolytic cleavage of RNA, removing 5'-extranucleotides from tRNA precursor.</text>
        <dbReference type="EC" id="3.1.26.5"/>
    </reaction>
</comment>
<comment type="subunit">
    <text evidence="6">Consists of a catalytic RNA component (M1 or rnpB) and a protein subunit.</text>
</comment>
<evidence type="ECO:0000313" key="8">
    <source>
        <dbReference type="EMBL" id="HIU00302.1"/>
    </source>
</evidence>
<name>A0A9D1HE04_9FIRM</name>
<reference evidence="8" key="1">
    <citation type="submission" date="2020-10" db="EMBL/GenBank/DDBJ databases">
        <authorList>
            <person name="Gilroy R."/>
        </authorList>
    </citation>
    <scope>NUCLEOTIDE SEQUENCE</scope>
    <source>
        <strain evidence="8">CHK176-22527</strain>
    </source>
</reference>
<dbReference type="Proteomes" id="UP000824159">
    <property type="component" value="Unassembled WGS sequence"/>
</dbReference>
<evidence type="ECO:0000256" key="6">
    <source>
        <dbReference type="HAMAP-Rule" id="MF_00227"/>
    </source>
</evidence>
<keyword evidence="2 6" id="KW-0540">Nuclease</keyword>
<evidence type="ECO:0000256" key="7">
    <source>
        <dbReference type="NCBIfam" id="TIGR00188"/>
    </source>
</evidence>
<proteinExistence type="inferred from homology"/>
<keyword evidence="5 6" id="KW-0694">RNA-binding</keyword>
<dbReference type="PANTHER" id="PTHR33992">
    <property type="entry name" value="RIBONUCLEASE P PROTEIN COMPONENT"/>
    <property type="match status" value="1"/>
</dbReference>
<evidence type="ECO:0000256" key="5">
    <source>
        <dbReference type="ARBA" id="ARBA00022884"/>
    </source>
</evidence>
<comment type="caution">
    <text evidence="8">The sequence shown here is derived from an EMBL/GenBank/DDBJ whole genome shotgun (WGS) entry which is preliminary data.</text>
</comment>
<keyword evidence="3 6" id="KW-0255">Endonuclease</keyword>
<evidence type="ECO:0000313" key="9">
    <source>
        <dbReference type="Proteomes" id="UP000824159"/>
    </source>
</evidence>
<dbReference type="NCBIfam" id="TIGR00188">
    <property type="entry name" value="rnpA"/>
    <property type="match status" value="1"/>
</dbReference>
<protein>
    <recommendedName>
        <fullName evidence="6 7">Ribonuclease P protein component</fullName>
        <shortName evidence="6">RNase P protein</shortName>
        <shortName evidence="6">RNaseP protein</shortName>
        <ecNumber evidence="6 7">3.1.26.5</ecNumber>
    </recommendedName>
    <alternativeName>
        <fullName evidence="6">Protein C5</fullName>
    </alternativeName>
</protein>
<dbReference type="GO" id="GO:0030677">
    <property type="term" value="C:ribonuclease P complex"/>
    <property type="evidence" value="ECO:0007669"/>
    <property type="project" value="TreeGrafter"/>
</dbReference>
<keyword evidence="4 6" id="KW-0378">Hydrolase</keyword>
<dbReference type="InterPro" id="IPR014721">
    <property type="entry name" value="Ribsml_uS5_D2-typ_fold_subgr"/>
</dbReference>
<gene>
    <name evidence="6 8" type="primary">rnpA</name>
    <name evidence="8" type="ORF">IAD12_08715</name>
</gene>
<dbReference type="Gene3D" id="3.30.230.10">
    <property type="match status" value="1"/>
</dbReference>
<organism evidence="8 9">
    <name type="scientific">Candidatus Allocopromorpha excrementavium</name>
    <dbReference type="NCBI Taxonomy" id="2840741"/>
    <lineage>
        <taxon>Bacteria</taxon>
        <taxon>Bacillati</taxon>
        <taxon>Bacillota</taxon>
        <taxon>Clostridia</taxon>
        <taxon>Eubacteriales</taxon>
        <taxon>Eubacteriaceae</taxon>
        <taxon>Eubacteriaceae incertae sedis</taxon>
        <taxon>Candidatus Allocopromorpha</taxon>
    </lineage>
</organism>
<dbReference type="EC" id="3.1.26.5" evidence="6 7"/>
<evidence type="ECO:0000256" key="4">
    <source>
        <dbReference type="ARBA" id="ARBA00022801"/>
    </source>
</evidence>
<dbReference type="GO" id="GO:0004526">
    <property type="term" value="F:ribonuclease P activity"/>
    <property type="evidence" value="ECO:0007669"/>
    <property type="project" value="UniProtKB-UniRule"/>
</dbReference>
<dbReference type="PANTHER" id="PTHR33992:SF1">
    <property type="entry name" value="RIBONUCLEASE P PROTEIN COMPONENT"/>
    <property type="match status" value="1"/>
</dbReference>
<comment type="similarity">
    <text evidence="6">Belongs to the RnpA family.</text>
</comment>
<evidence type="ECO:0000256" key="1">
    <source>
        <dbReference type="ARBA" id="ARBA00022694"/>
    </source>
</evidence>
<evidence type="ECO:0000256" key="2">
    <source>
        <dbReference type="ARBA" id="ARBA00022722"/>
    </source>
</evidence>
<dbReference type="InterPro" id="IPR020568">
    <property type="entry name" value="Ribosomal_Su5_D2-typ_SF"/>
</dbReference>
<dbReference type="HAMAP" id="MF_00227">
    <property type="entry name" value="RNase_P"/>
    <property type="match status" value="1"/>
</dbReference>
<evidence type="ECO:0000256" key="3">
    <source>
        <dbReference type="ARBA" id="ARBA00022759"/>
    </source>
</evidence>